<protein>
    <submittedName>
        <fullName evidence="2">Uncharacterized protein</fullName>
    </submittedName>
</protein>
<proteinExistence type="predicted"/>
<keyword evidence="3" id="KW-1185">Reference proteome</keyword>
<dbReference type="EMBL" id="MUJZ01033333">
    <property type="protein sequence ID" value="OTF77303.1"/>
    <property type="molecule type" value="Genomic_DNA"/>
</dbReference>
<feature type="compositionally biased region" description="Polar residues" evidence="1">
    <location>
        <begin position="1"/>
        <end position="17"/>
    </location>
</feature>
<gene>
    <name evidence="2" type="ORF">BLA29_008279</name>
</gene>
<name>A0A1Y3BBQ0_EURMA</name>
<feature type="region of interest" description="Disordered" evidence="1">
    <location>
        <begin position="1"/>
        <end position="26"/>
    </location>
</feature>
<dbReference type="AlphaFoldDB" id="A0A1Y3BBQ0"/>
<accession>A0A1Y3BBQ0</accession>
<evidence type="ECO:0000313" key="3">
    <source>
        <dbReference type="Proteomes" id="UP000194236"/>
    </source>
</evidence>
<sequence length="70" mass="8286">MYISNKESPTSHSTKPNQGREENKNRPLLLDWITQQQQYQAINVSNDEQAIKHQYELTVYYGELTDSNWI</sequence>
<evidence type="ECO:0000313" key="2">
    <source>
        <dbReference type="EMBL" id="OTF77303.1"/>
    </source>
</evidence>
<comment type="caution">
    <text evidence="2">The sequence shown here is derived from an EMBL/GenBank/DDBJ whole genome shotgun (WGS) entry which is preliminary data.</text>
</comment>
<reference evidence="2 3" key="1">
    <citation type="submission" date="2017-03" db="EMBL/GenBank/DDBJ databases">
        <title>Genome Survey of Euroglyphus maynei.</title>
        <authorList>
            <person name="Arlian L.G."/>
            <person name="Morgan M.S."/>
            <person name="Rider S.D."/>
        </authorList>
    </citation>
    <scope>NUCLEOTIDE SEQUENCE [LARGE SCALE GENOMIC DNA]</scope>
    <source>
        <strain evidence="2">Arlian Lab</strain>
        <tissue evidence="2">Whole body</tissue>
    </source>
</reference>
<dbReference type="Proteomes" id="UP000194236">
    <property type="component" value="Unassembled WGS sequence"/>
</dbReference>
<organism evidence="2 3">
    <name type="scientific">Euroglyphus maynei</name>
    <name type="common">Mayne's house dust mite</name>
    <dbReference type="NCBI Taxonomy" id="6958"/>
    <lineage>
        <taxon>Eukaryota</taxon>
        <taxon>Metazoa</taxon>
        <taxon>Ecdysozoa</taxon>
        <taxon>Arthropoda</taxon>
        <taxon>Chelicerata</taxon>
        <taxon>Arachnida</taxon>
        <taxon>Acari</taxon>
        <taxon>Acariformes</taxon>
        <taxon>Sarcoptiformes</taxon>
        <taxon>Astigmata</taxon>
        <taxon>Psoroptidia</taxon>
        <taxon>Analgoidea</taxon>
        <taxon>Pyroglyphidae</taxon>
        <taxon>Pyroglyphinae</taxon>
        <taxon>Euroglyphus</taxon>
    </lineage>
</organism>
<evidence type="ECO:0000256" key="1">
    <source>
        <dbReference type="SAM" id="MobiDB-lite"/>
    </source>
</evidence>